<evidence type="ECO:0000256" key="13">
    <source>
        <dbReference type="ARBA" id="ARBA00023237"/>
    </source>
</evidence>
<dbReference type="SUPFAM" id="SSF56935">
    <property type="entry name" value="Porins"/>
    <property type="match status" value="1"/>
</dbReference>
<keyword evidence="21" id="KW-1185">Reference proteome</keyword>
<proteinExistence type="inferred from homology"/>
<evidence type="ECO:0000256" key="15">
    <source>
        <dbReference type="PROSITE-ProRule" id="PRU10143"/>
    </source>
</evidence>
<dbReference type="PANTHER" id="PTHR32552">
    <property type="entry name" value="FERRICHROME IRON RECEPTOR-RELATED"/>
    <property type="match status" value="1"/>
</dbReference>
<dbReference type="InterPro" id="IPR039426">
    <property type="entry name" value="TonB-dep_rcpt-like"/>
</dbReference>
<evidence type="ECO:0000256" key="4">
    <source>
        <dbReference type="ARBA" id="ARBA00022452"/>
    </source>
</evidence>
<feature type="domain" description="TonB-dependent receptor-like beta-barrel" evidence="18">
    <location>
        <begin position="267"/>
        <end position="680"/>
    </location>
</feature>
<evidence type="ECO:0000256" key="16">
    <source>
        <dbReference type="RuleBase" id="RU003357"/>
    </source>
</evidence>
<dbReference type="Gene3D" id="2.40.170.20">
    <property type="entry name" value="TonB-dependent receptor, beta-barrel domain"/>
    <property type="match status" value="1"/>
</dbReference>
<keyword evidence="5" id="KW-0410">Iron transport</keyword>
<evidence type="ECO:0000259" key="19">
    <source>
        <dbReference type="Pfam" id="PF07715"/>
    </source>
</evidence>
<dbReference type="InterPro" id="IPR012910">
    <property type="entry name" value="Plug_dom"/>
</dbReference>
<evidence type="ECO:0000256" key="14">
    <source>
        <dbReference type="PROSITE-ProRule" id="PRU01360"/>
    </source>
</evidence>
<dbReference type="InterPro" id="IPR010916">
    <property type="entry name" value="TonB_box_CS"/>
</dbReference>
<keyword evidence="4 14" id="KW-1134">Transmembrane beta strand</keyword>
<keyword evidence="6 14" id="KW-0812">Transmembrane</keyword>
<sequence length="710" mass="77542">MSLRLALLSTAALCALATPALAAENAADNAEDANSIVVTGSAQRETPSATGLSLTLRETPQSVTVIDRQRIEDFALTNVNDLLAQAVGINVERVETDRTEYTSRGFDVTNFQIDGIGLPLRWGISYGDIDTILYERVEAIRGANALLTGIGNPSATINYVRKRPTKDFHVKANAQGGSWNQWRVDGDVSGALTKDGKLAIRLIYAHDQRDSYLRYNHVNRNVYGALLSYDFTPELTLNTGYTRQENNARGVLWGSLPLLYTNGTRVSYPVSASTSAPWTYWNITDQTAFAELEWKGHNGWQARGRYTYNHRDSNAKLLYGYGYADAATGLGNGAWPGIYRSPYDQNLFDGQASGPVKLFGREHQISLGVSHATMHGREYSQSTLSYPAYASVTDWAVNGIYPAEGGYAAQVLSEDSRDTLTRVYGAIHANFTDRLKGVFGASAIWLRSSGTSYDVDQTRRNSALSPYAGLVFDATKNISFYASYTDIYNPQKEVNANNVRLNPAKGTSIEGGIKTEWFDKRLFASAAIFRARQTGLAEAAGVFGVGDAGRVGTTYYRGVDTTSRGFELEVTGMITPQWSISGGYTGLEVHDQTGAPTRTYLPTKSFKMASTYTIPTFHDLKFGGQLRWQNDIRTTDSAVVAYGVVSDPVVITQKSYAVLDLMAGAQVAPHVRASLNLRNVGNVHYLGSLKWGQGFYAAPRSVSGTVTVAF</sequence>
<evidence type="ECO:0000256" key="10">
    <source>
        <dbReference type="ARBA" id="ARBA00023077"/>
    </source>
</evidence>
<evidence type="ECO:0000256" key="8">
    <source>
        <dbReference type="ARBA" id="ARBA00023004"/>
    </source>
</evidence>
<protein>
    <submittedName>
        <fullName evidence="20">Outer membrane receptor for ferric coprogen and ferric-rhodotorulic acid</fullName>
    </submittedName>
</protein>
<keyword evidence="11 14" id="KW-0472">Membrane</keyword>
<comment type="subcellular location">
    <subcellularLocation>
        <location evidence="1 14">Cell outer membrane</location>
        <topology evidence="1 14">Multi-pass membrane protein</topology>
    </subcellularLocation>
</comment>
<evidence type="ECO:0000256" key="1">
    <source>
        <dbReference type="ARBA" id="ARBA00004571"/>
    </source>
</evidence>
<dbReference type="InterPro" id="IPR037066">
    <property type="entry name" value="Plug_dom_sf"/>
</dbReference>
<dbReference type="RefSeq" id="WP_183623245.1">
    <property type="nucleotide sequence ID" value="NZ_JACIDX010000003.1"/>
</dbReference>
<dbReference type="CDD" id="cd01347">
    <property type="entry name" value="ligand_gated_channel"/>
    <property type="match status" value="1"/>
</dbReference>
<dbReference type="Pfam" id="PF07715">
    <property type="entry name" value="Plug"/>
    <property type="match status" value="1"/>
</dbReference>
<keyword evidence="9" id="KW-0406">Ion transport</keyword>
<dbReference type="FunFam" id="2.170.130.10:FF:000010">
    <property type="entry name" value="Ferripyoverdine receptor"/>
    <property type="match status" value="1"/>
</dbReference>
<dbReference type="GO" id="GO:0038023">
    <property type="term" value="F:signaling receptor activity"/>
    <property type="evidence" value="ECO:0007669"/>
    <property type="project" value="InterPro"/>
</dbReference>
<dbReference type="Gene3D" id="2.170.130.10">
    <property type="entry name" value="TonB-dependent receptor, plug domain"/>
    <property type="match status" value="1"/>
</dbReference>
<comment type="caution">
    <text evidence="20">The sequence shown here is derived from an EMBL/GenBank/DDBJ whole genome shotgun (WGS) entry which is preliminary data.</text>
</comment>
<dbReference type="InterPro" id="IPR036942">
    <property type="entry name" value="Beta-barrel_TonB_sf"/>
</dbReference>
<dbReference type="PANTHER" id="PTHR32552:SF74">
    <property type="entry name" value="HYDROXAMATE SIDEROPHORE RECEPTOR FHUE"/>
    <property type="match status" value="1"/>
</dbReference>
<feature type="signal peptide" evidence="17">
    <location>
        <begin position="1"/>
        <end position="22"/>
    </location>
</feature>
<evidence type="ECO:0000256" key="2">
    <source>
        <dbReference type="ARBA" id="ARBA00009810"/>
    </source>
</evidence>
<dbReference type="PROSITE" id="PS00430">
    <property type="entry name" value="TONB_DEPENDENT_REC_1"/>
    <property type="match status" value="1"/>
</dbReference>
<evidence type="ECO:0000313" key="20">
    <source>
        <dbReference type="EMBL" id="MBB3954041.1"/>
    </source>
</evidence>
<dbReference type="InterPro" id="IPR010105">
    <property type="entry name" value="TonB_sidphr_rcpt"/>
</dbReference>
<evidence type="ECO:0000256" key="7">
    <source>
        <dbReference type="ARBA" id="ARBA00022729"/>
    </source>
</evidence>
<dbReference type="Pfam" id="PF00593">
    <property type="entry name" value="TonB_dep_Rec_b-barrel"/>
    <property type="match status" value="1"/>
</dbReference>
<dbReference type="GO" id="GO:0015344">
    <property type="term" value="F:siderophore uptake transmembrane transporter activity"/>
    <property type="evidence" value="ECO:0007669"/>
    <property type="project" value="TreeGrafter"/>
</dbReference>
<feature type="chain" id="PRO_5030811422" evidence="17">
    <location>
        <begin position="23"/>
        <end position="710"/>
    </location>
</feature>
<dbReference type="EMBL" id="JACIDX010000003">
    <property type="protein sequence ID" value="MBB3954041.1"/>
    <property type="molecule type" value="Genomic_DNA"/>
</dbReference>
<dbReference type="Proteomes" id="UP000548867">
    <property type="component" value="Unassembled WGS sequence"/>
</dbReference>
<dbReference type="AlphaFoldDB" id="A0A7W6G584"/>
<gene>
    <name evidence="20" type="ORF">GGR38_000968</name>
</gene>
<keyword evidence="3 14" id="KW-0813">Transport</keyword>
<evidence type="ECO:0000259" key="18">
    <source>
        <dbReference type="Pfam" id="PF00593"/>
    </source>
</evidence>
<evidence type="ECO:0000256" key="12">
    <source>
        <dbReference type="ARBA" id="ARBA00023170"/>
    </source>
</evidence>
<keyword evidence="10 15" id="KW-0798">TonB box</keyword>
<evidence type="ECO:0000256" key="9">
    <source>
        <dbReference type="ARBA" id="ARBA00023065"/>
    </source>
</evidence>
<dbReference type="PROSITE" id="PS52016">
    <property type="entry name" value="TONB_DEPENDENT_REC_3"/>
    <property type="match status" value="1"/>
</dbReference>
<evidence type="ECO:0000256" key="3">
    <source>
        <dbReference type="ARBA" id="ARBA00022448"/>
    </source>
</evidence>
<dbReference type="InterPro" id="IPR000531">
    <property type="entry name" value="Beta-barrel_TonB"/>
</dbReference>
<evidence type="ECO:0000313" key="21">
    <source>
        <dbReference type="Proteomes" id="UP000548867"/>
    </source>
</evidence>
<evidence type="ECO:0000256" key="6">
    <source>
        <dbReference type="ARBA" id="ARBA00022692"/>
    </source>
</evidence>
<comment type="similarity">
    <text evidence="2 14 16">Belongs to the TonB-dependent receptor family.</text>
</comment>
<dbReference type="GO" id="GO:0009279">
    <property type="term" value="C:cell outer membrane"/>
    <property type="evidence" value="ECO:0007669"/>
    <property type="project" value="UniProtKB-SubCell"/>
</dbReference>
<keyword evidence="8" id="KW-0408">Iron</keyword>
<feature type="domain" description="TonB-dependent receptor plug" evidence="19">
    <location>
        <begin position="56"/>
        <end position="155"/>
    </location>
</feature>
<evidence type="ECO:0000256" key="11">
    <source>
        <dbReference type="ARBA" id="ARBA00023136"/>
    </source>
</evidence>
<evidence type="ECO:0000256" key="5">
    <source>
        <dbReference type="ARBA" id="ARBA00022496"/>
    </source>
</evidence>
<organism evidence="20 21">
    <name type="scientific">Novosphingobium sediminicola</name>
    <dbReference type="NCBI Taxonomy" id="563162"/>
    <lineage>
        <taxon>Bacteria</taxon>
        <taxon>Pseudomonadati</taxon>
        <taxon>Pseudomonadota</taxon>
        <taxon>Alphaproteobacteria</taxon>
        <taxon>Sphingomonadales</taxon>
        <taxon>Sphingomonadaceae</taxon>
        <taxon>Novosphingobium</taxon>
    </lineage>
</organism>
<keyword evidence="7 17" id="KW-0732">Signal</keyword>
<evidence type="ECO:0000256" key="17">
    <source>
        <dbReference type="SAM" id="SignalP"/>
    </source>
</evidence>
<name>A0A7W6G584_9SPHN</name>
<feature type="short sequence motif" description="TonB box" evidence="15">
    <location>
        <begin position="35"/>
        <end position="41"/>
    </location>
</feature>
<keyword evidence="13 14" id="KW-0998">Cell outer membrane</keyword>
<accession>A0A7W6G584</accession>
<dbReference type="GO" id="GO:0015891">
    <property type="term" value="P:siderophore transport"/>
    <property type="evidence" value="ECO:0007669"/>
    <property type="project" value="InterPro"/>
</dbReference>
<keyword evidence="12 20" id="KW-0675">Receptor</keyword>
<dbReference type="NCBIfam" id="TIGR01783">
    <property type="entry name" value="TonB-siderophor"/>
    <property type="match status" value="1"/>
</dbReference>
<reference evidence="20 21" key="1">
    <citation type="submission" date="2020-08" db="EMBL/GenBank/DDBJ databases">
        <title>Genomic Encyclopedia of Type Strains, Phase IV (KMG-IV): sequencing the most valuable type-strain genomes for metagenomic binning, comparative biology and taxonomic classification.</title>
        <authorList>
            <person name="Goeker M."/>
        </authorList>
    </citation>
    <scope>NUCLEOTIDE SEQUENCE [LARGE SCALE GENOMIC DNA]</scope>
    <source>
        <strain evidence="20 21">DSM 27057</strain>
    </source>
</reference>